<organism evidence="13 15">
    <name type="scientific">Spinacia oleracea</name>
    <name type="common">Spinach</name>
    <dbReference type="NCBI Taxonomy" id="3562"/>
    <lineage>
        <taxon>Eukaryota</taxon>
        <taxon>Viridiplantae</taxon>
        <taxon>Streptophyta</taxon>
        <taxon>Embryophyta</taxon>
        <taxon>Tracheophyta</taxon>
        <taxon>Spermatophyta</taxon>
        <taxon>Magnoliopsida</taxon>
        <taxon>eudicotyledons</taxon>
        <taxon>Gunneridae</taxon>
        <taxon>Pentapetalae</taxon>
        <taxon>Caryophyllales</taxon>
        <taxon>Chenopodiaceae</taxon>
        <taxon>Chenopodioideae</taxon>
        <taxon>Anserineae</taxon>
        <taxon>Spinacia</taxon>
    </lineage>
</organism>
<evidence type="ECO:0000313" key="14">
    <source>
        <dbReference type="RefSeq" id="XP_021839806.2"/>
    </source>
</evidence>
<evidence type="ECO:0000256" key="3">
    <source>
        <dbReference type="ARBA" id="ARBA00022475"/>
    </source>
</evidence>
<evidence type="ECO:0000256" key="8">
    <source>
        <dbReference type="ARBA" id="ARBA00022989"/>
    </source>
</evidence>
<keyword evidence="10" id="KW-0325">Glycoprotein</keyword>
<evidence type="ECO:0000256" key="2">
    <source>
        <dbReference type="ARBA" id="ARBA00009592"/>
    </source>
</evidence>
<protein>
    <submittedName>
        <fullName evidence="14 15">Receptor-like protein EIX2</fullName>
    </submittedName>
</protein>
<comment type="subcellular location">
    <subcellularLocation>
        <location evidence="1">Cell membrane</location>
        <topology evidence="1">Single-pass type I membrane protein</topology>
    </subcellularLocation>
</comment>
<dbReference type="Proteomes" id="UP000813463">
    <property type="component" value="Chromosome 3"/>
</dbReference>
<keyword evidence="13" id="KW-1185">Reference proteome</keyword>
<evidence type="ECO:0000313" key="15">
    <source>
        <dbReference type="RefSeq" id="XP_021839813.2"/>
    </source>
</evidence>
<keyword evidence="9 11" id="KW-0472">Membrane</keyword>
<dbReference type="GO" id="GO:0005886">
    <property type="term" value="C:plasma membrane"/>
    <property type="evidence" value="ECO:0007669"/>
    <property type="project" value="UniProtKB-SubCell"/>
</dbReference>
<feature type="transmembrane region" description="Helical" evidence="11">
    <location>
        <begin position="952"/>
        <end position="973"/>
    </location>
</feature>
<dbReference type="RefSeq" id="XP_021839813.2">
    <property type="nucleotide sequence ID" value="XM_021984121.2"/>
</dbReference>
<evidence type="ECO:0000256" key="1">
    <source>
        <dbReference type="ARBA" id="ARBA00004251"/>
    </source>
</evidence>
<dbReference type="PANTHER" id="PTHR48063:SF101">
    <property type="entry name" value="LRR RECEPTOR-LIKE SERINE_THREONINE-PROTEIN KINASE FLS2"/>
    <property type="match status" value="1"/>
</dbReference>
<accession>A0A9R0JMJ8</accession>
<dbReference type="InterPro" id="IPR032675">
    <property type="entry name" value="LRR_dom_sf"/>
</dbReference>
<sequence>MACFPPIKNCYYQLLCMLSLFLLPCFVMSLIDGNDAIRCVENERKALLHFKHEIQVDRCGLLSSWGDHQDCCQWEGIRCSNLTGHVVELNLRGIQTNTLNHRCLEGTISASLLDLKHLQHLDLSLNNFQQQTIPVFIGSLTSLNHLNLSNANFKGEIPHQLGNLSELDSLDLNCRAELNPYDRPFVKSLWWLSRLTLLTDINLSGIDLSQVTDWFHIVNSLPYLRVLKMSECQLSVTYPPSLSYVNSSKTLSIISLSSNNFLSAEIFRWLFTLKGISSSLIHLDLSYCLLLGTLPNDLGGITSLSYLDLSLNLLGGPIPSSIWDMPNLSYLSLSWNAFGGSISFPDRISSHNLTHLDLSGNGFQVTTLLKSLGHLCGIKELGITSQNLPFEFSTIMESLSVCSLHTLESLDLSNNMVHGSIPDMISSFSSLRELFLYGNQLNGTVSPAVGKLSMLEQLDLSSNTLSDTLSEHHFSNLSRLRTLYLSENSGLVVNISGNWTPPFQLDSLTLGSCKLGPHFPKWLQTQTNFSWLDISNSGISGPIPVSFWKSLPSNLQLLDMSRNNIYGEIPEVSITFDFLPRINLSTNHFSGAVPSFLVNASMLYLDKNMFSNLIPFLCPKSKTAITFLDLSSNLFSGELPDCWKFFDQLTTLYLDNNNLSGNLPPSISELNNLQALHMRNNRLSGEISKPLKNCSSLVILDLAINSLSGNIPPGIGTSLRNLGVLILRSNNFVGGLPSSLCKLSYLQILDLSNNHISGTIPTCVYNLTGMRNKTDLLPVIGKTGIYGSSDSAKLMWKREEQSFSNSLGLVKSIDFSNNMLKGEIPEGISFLTGLVSLDLSGNDLNGSITPNIGELTSLELLDLSNNRLSGKIPVTLAELSTLAILDLSNNKLSGRVPMGTQLQSFNASAYSGNSGLCGDPLPKCAGDIPSVSPVNGNGITQHKESDDVFPGLYISVLLGFIVGFWGVCGTLVIKTSWRRAYFRFFDDMKERLYAVITVKKSTASRNS</sequence>
<dbReference type="AlphaFoldDB" id="A0A9R0JMJ8"/>
<dbReference type="RefSeq" id="XP_021839806.2">
    <property type="nucleotide sequence ID" value="XM_021984114.2"/>
</dbReference>
<evidence type="ECO:0000256" key="10">
    <source>
        <dbReference type="ARBA" id="ARBA00023180"/>
    </source>
</evidence>
<reference evidence="14 15" key="2">
    <citation type="submission" date="2025-05" db="UniProtKB">
        <authorList>
            <consortium name="RefSeq"/>
        </authorList>
    </citation>
    <scope>IDENTIFICATION</scope>
    <source>
        <tissue evidence="14 15">Leaf</tissue>
    </source>
</reference>
<dbReference type="Pfam" id="PF13516">
    <property type="entry name" value="LRR_6"/>
    <property type="match status" value="2"/>
</dbReference>
<gene>
    <name evidence="14 15" type="primary">LOC110779624</name>
</gene>
<evidence type="ECO:0000256" key="9">
    <source>
        <dbReference type="ARBA" id="ARBA00023136"/>
    </source>
</evidence>
<keyword evidence="5 11" id="KW-0812">Transmembrane</keyword>
<dbReference type="InterPro" id="IPR013210">
    <property type="entry name" value="LRR_N_plant-typ"/>
</dbReference>
<dbReference type="Gene3D" id="3.80.10.10">
    <property type="entry name" value="Ribonuclease Inhibitor"/>
    <property type="match status" value="4"/>
</dbReference>
<evidence type="ECO:0000256" key="6">
    <source>
        <dbReference type="ARBA" id="ARBA00022729"/>
    </source>
</evidence>
<dbReference type="PANTHER" id="PTHR48063">
    <property type="entry name" value="LRR RECEPTOR-LIKE KINASE"/>
    <property type="match status" value="1"/>
</dbReference>
<evidence type="ECO:0000256" key="11">
    <source>
        <dbReference type="SAM" id="Phobius"/>
    </source>
</evidence>
<dbReference type="SUPFAM" id="SSF52047">
    <property type="entry name" value="RNI-like"/>
    <property type="match status" value="1"/>
</dbReference>
<dbReference type="Pfam" id="PF00560">
    <property type="entry name" value="LRR_1"/>
    <property type="match status" value="10"/>
</dbReference>
<keyword evidence="8 11" id="KW-1133">Transmembrane helix</keyword>
<feature type="transmembrane region" description="Helical" evidence="11">
    <location>
        <begin position="12"/>
        <end position="31"/>
    </location>
</feature>
<evidence type="ECO:0000256" key="7">
    <source>
        <dbReference type="ARBA" id="ARBA00022737"/>
    </source>
</evidence>
<feature type="domain" description="Leucine-rich repeat-containing N-terminal plant-type" evidence="12">
    <location>
        <begin position="41"/>
        <end position="80"/>
    </location>
</feature>
<evidence type="ECO:0000313" key="13">
    <source>
        <dbReference type="Proteomes" id="UP000813463"/>
    </source>
</evidence>
<dbReference type="InterPro" id="IPR003591">
    <property type="entry name" value="Leu-rich_rpt_typical-subtyp"/>
</dbReference>
<dbReference type="PRINTS" id="PR00019">
    <property type="entry name" value="LEURICHRPT"/>
</dbReference>
<dbReference type="SMART" id="SM00369">
    <property type="entry name" value="LRR_TYP"/>
    <property type="match status" value="9"/>
</dbReference>
<dbReference type="SUPFAM" id="SSF52058">
    <property type="entry name" value="L domain-like"/>
    <property type="match status" value="1"/>
</dbReference>
<comment type="similarity">
    <text evidence="2">Belongs to the RLP family.</text>
</comment>
<reference evidence="13" key="1">
    <citation type="journal article" date="2021" name="Nat. Commun.">
        <title>Genomic analyses provide insights into spinach domestication and the genetic basis of agronomic traits.</title>
        <authorList>
            <person name="Cai X."/>
            <person name="Sun X."/>
            <person name="Xu C."/>
            <person name="Sun H."/>
            <person name="Wang X."/>
            <person name="Ge C."/>
            <person name="Zhang Z."/>
            <person name="Wang Q."/>
            <person name="Fei Z."/>
            <person name="Jiao C."/>
            <person name="Wang Q."/>
        </authorList>
    </citation>
    <scope>NUCLEOTIDE SEQUENCE [LARGE SCALE GENOMIC DNA]</scope>
    <source>
        <strain evidence="13">cv. Varoflay</strain>
    </source>
</reference>
<evidence type="ECO:0000256" key="5">
    <source>
        <dbReference type="ARBA" id="ARBA00022692"/>
    </source>
</evidence>
<evidence type="ECO:0000256" key="4">
    <source>
        <dbReference type="ARBA" id="ARBA00022614"/>
    </source>
</evidence>
<dbReference type="Pfam" id="PF13855">
    <property type="entry name" value="LRR_8"/>
    <property type="match status" value="1"/>
</dbReference>
<dbReference type="InterPro" id="IPR001611">
    <property type="entry name" value="Leu-rich_rpt"/>
</dbReference>
<dbReference type="InterPro" id="IPR046956">
    <property type="entry name" value="RLP23-like"/>
</dbReference>
<proteinExistence type="inferred from homology"/>
<dbReference type="GeneID" id="110779624"/>
<keyword evidence="7" id="KW-0677">Repeat</keyword>
<keyword evidence="6" id="KW-0732">Signal</keyword>
<dbReference type="Pfam" id="PF08263">
    <property type="entry name" value="LRRNT_2"/>
    <property type="match status" value="1"/>
</dbReference>
<dbReference type="KEGG" id="soe:110779624"/>
<name>A0A9R0JMJ8_SPIOL</name>
<dbReference type="SMART" id="SM00365">
    <property type="entry name" value="LRR_SD22"/>
    <property type="match status" value="8"/>
</dbReference>
<keyword evidence="4" id="KW-0433">Leucine-rich repeat</keyword>
<dbReference type="PROSITE" id="PS51450">
    <property type="entry name" value="LRR"/>
    <property type="match status" value="1"/>
</dbReference>
<evidence type="ECO:0000259" key="12">
    <source>
        <dbReference type="Pfam" id="PF08263"/>
    </source>
</evidence>
<keyword evidence="3" id="KW-1003">Cell membrane</keyword>